<dbReference type="InterPro" id="IPR051353">
    <property type="entry name" value="Tobamovirus_resist_UPF0261"/>
</dbReference>
<keyword evidence="4" id="KW-1185">Reference proteome</keyword>
<feature type="domain" description="UPF0261" evidence="2">
    <location>
        <begin position="190"/>
        <end position="405"/>
    </location>
</feature>
<accession>A0A0C3FJL1</accession>
<feature type="domain" description="UPF0261" evidence="1">
    <location>
        <begin position="10"/>
        <end position="180"/>
    </location>
</feature>
<reference evidence="4" key="2">
    <citation type="submission" date="2015-01" db="EMBL/GenBank/DDBJ databases">
        <title>Evolutionary Origins and Diversification of the Mycorrhizal Mutualists.</title>
        <authorList>
            <consortium name="DOE Joint Genome Institute"/>
            <consortium name="Mycorrhizal Genomics Consortium"/>
            <person name="Kohler A."/>
            <person name="Kuo A."/>
            <person name="Nagy L.G."/>
            <person name="Floudas D."/>
            <person name="Copeland A."/>
            <person name="Barry K.W."/>
            <person name="Cichocki N."/>
            <person name="Veneault-Fourrey C."/>
            <person name="LaButti K."/>
            <person name="Lindquist E.A."/>
            <person name="Lipzen A."/>
            <person name="Lundell T."/>
            <person name="Morin E."/>
            <person name="Murat C."/>
            <person name="Riley R."/>
            <person name="Ohm R."/>
            <person name="Sun H."/>
            <person name="Tunlid A."/>
            <person name="Henrissat B."/>
            <person name="Grigoriev I.V."/>
            <person name="Hibbett D.S."/>
            <person name="Martin F."/>
        </authorList>
    </citation>
    <scope>NUCLEOTIDE SEQUENCE [LARGE SCALE GENOMIC DNA]</scope>
    <source>
        <strain evidence="4">F 1598</strain>
    </source>
</reference>
<dbReference type="Gene3D" id="3.40.50.12030">
    <property type="entry name" value="Uncharacterised protein family UPF0261, NC domain"/>
    <property type="match status" value="1"/>
</dbReference>
<evidence type="ECO:0000313" key="3">
    <source>
        <dbReference type="EMBL" id="KIM79591.1"/>
    </source>
</evidence>
<dbReference type="AlphaFoldDB" id="A0A0C3FJL1"/>
<proteinExistence type="predicted"/>
<dbReference type="PANTHER" id="PTHR31862">
    <property type="entry name" value="UPF0261 DOMAIN PROTEIN (AFU_ORTHOLOGUE AFUA_1G10120)"/>
    <property type="match status" value="1"/>
</dbReference>
<dbReference type="Proteomes" id="UP000054166">
    <property type="component" value="Unassembled WGS sequence"/>
</dbReference>
<protein>
    <submittedName>
        <fullName evidence="3">Uncharacterized protein</fullName>
    </submittedName>
</protein>
<dbReference type="PANTHER" id="PTHR31862:SF1">
    <property type="entry name" value="UPF0261 DOMAIN PROTEIN (AFU_ORTHOLOGUE AFUA_1G10120)"/>
    <property type="match status" value="1"/>
</dbReference>
<evidence type="ECO:0000259" key="1">
    <source>
        <dbReference type="Pfam" id="PF06792"/>
    </source>
</evidence>
<sequence>MSSAIGRRPVVAIIGTCDTKLEAMVFIKHTITSGGKCEAIIIDIGSYEPSNSTEINISRRQILGKSSWDKVPSRGAAMKTMANALTRTLSRLHDEQSICGVIGAGGSGNTSVCTTAFRDALPIGFPKLMVSTMASGDVSHYVGETDITMMYSVVDIAGMNNILEIILGSAARAIAGMASDVVPTNTTSSRPAIAISMFGVTTPCVQIATKLIEDLGYAAVVFHATGAGGKAMERLILEGNFVGVLDLTTTELADELIGGVLTAGPLRLEAAAKAGIPQVVSVGALDMVNFGPSSTVPDKFKGRLFHEHNTSVTLMRTTRDECTQLGEILARKVDIAANGMSRVILPLRGISLIDVKDAPFYDAAADQALFLALKKGVRCPVVEVESDINDPTFAKEAVRLLHEMITSSAKSAGTGA</sequence>
<dbReference type="Pfam" id="PF06792">
    <property type="entry name" value="UPF0261"/>
    <property type="match status" value="1"/>
</dbReference>
<dbReference type="Pfam" id="PF23189">
    <property type="entry name" value="UPF0261_C"/>
    <property type="match status" value="1"/>
</dbReference>
<gene>
    <name evidence="3" type="ORF">PILCRDRAFT_10103</name>
</gene>
<dbReference type="EMBL" id="KN833008">
    <property type="protein sequence ID" value="KIM79591.1"/>
    <property type="molecule type" value="Genomic_DNA"/>
</dbReference>
<dbReference type="InterPro" id="IPR044122">
    <property type="entry name" value="UPF0261_N"/>
</dbReference>
<dbReference type="PIRSF" id="PIRSF033271">
    <property type="entry name" value="UCP033271"/>
    <property type="match status" value="1"/>
</dbReference>
<dbReference type="NCBIfam" id="NF002674">
    <property type="entry name" value="PRK02399.1-2"/>
    <property type="match status" value="1"/>
</dbReference>
<dbReference type="Gene3D" id="3.40.50.12020">
    <property type="entry name" value="Uncharacterised protein family UPF0261, NN domain"/>
    <property type="match status" value="1"/>
</dbReference>
<dbReference type="InterPro" id="IPR056778">
    <property type="entry name" value="UPF0261_C"/>
</dbReference>
<dbReference type="STRING" id="765440.A0A0C3FJL1"/>
<dbReference type="HOGENOM" id="CLU_036813_1_0_1"/>
<dbReference type="CDD" id="cd15488">
    <property type="entry name" value="Tm-1-like"/>
    <property type="match status" value="1"/>
</dbReference>
<dbReference type="OrthoDB" id="10264588at2759"/>
<name>A0A0C3FJL1_PILCF</name>
<dbReference type="InParanoid" id="A0A0C3FJL1"/>
<reference evidence="3 4" key="1">
    <citation type="submission" date="2014-04" db="EMBL/GenBank/DDBJ databases">
        <authorList>
            <consortium name="DOE Joint Genome Institute"/>
            <person name="Kuo A."/>
            <person name="Tarkka M."/>
            <person name="Buscot F."/>
            <person name="Kohler A."/>
            <person name="Nagy L.G."/>
            <person name="Floudas D."/>
            <person name="Copeland A."/>
            <person name="Barry K.W."/>
            <person name="Cichocki N."/>
            <person name="Veneault-Fourrey C."/>
            <person name="LaButti K."/>
            <person name="Lindquist E.A."/>
            <person name="Lipzen A."/>
            <person name="Lundell T."/>
            <person name="Morin E."/>
            <person name="Murat C."/>
            <person name="Sun H."/>
            <person name="Tunlid A."/>
            <person name="Henrissat B."/>
            <person name="Grigoriev I.V."/>
            <person name="Hibbett D.S."/>
            <person name="Martin F."/>
            <person name="Nordberg H.P."/>
            <person name="Cantor M.N."/>
            <person name="Hua S.X."/>
        </authorList>
    </citation>
    <scope>NUCLEOTIDE SEQUENCE [LARGE SCALE GENOMIC DNA]</scope>
    <source>
        <strain evidence="3 4">F 1598</strain>
    </source>
</reference>
<evidence type="ECO:0000259" key="2">
    <source>
        <dbReference type="Pfam" id="PF23189"/>
    </source>
</evidence>
<evidence type="ECO:0000313" key="4">
    <source>
        <dbReference type="Proteomes" id="UP000054166"/>
    </source>
</evidence>
<organism evidence="3 4">
    <name type="scientific">Piloderma croceum (strain F 1598)</name>
    <dbReference type="NCBI Taxonomy" id="765440"/>
    <lineage>
        <taxon>Eukaryota</taxon>
        <taxon>Fungi</taxon>
        <taxon>Dikarya</taxon>
        <taxon>Basidiomycota</taxon>
        <taxon>Agaricomycotina</taxon>
        <taxon>Agaricomycetes</taxon>
        <taxon>Agaricomycetidae</taxon>
        <taxon>Atheliales</taxon>
        <taxon>Atheliaceae</taxon>
        <taxon>Piloderma</taxon>
    </lineage>
</organism>
<dbReference type="InterPro" id="IPR008322">
    <property type="entry name" value="UPF0261"/>
</dbReference>